<dbReference type="InterPro" id="IPR015815">
    <property type="entry name" value="HIBADH-related"/>
</dbReference>
<keyword evidence="7" id="KW-1185">Reference proteome</keyword>
<dbReference type="EMBL" id="FCOL02000017">
    <property type="protein sequence ID" value="SAL63361.1"/>
    <property type="molecule type" value="Genomic_DNA"/>
</dbReference>
<dbReference type="Proteomes" id="UP000054925">
    <property type="component" value="Unassembled WGS sequence"/>
</dbReference>
<keyword evidence="1" id="KW-0560">Oxidoreductase</keyword>
<reference evidence="6" key="1">
    <citation type="submission" date="2016-01" db="EMBL/GenBank/DDBJ databases">
        <authorList>
            <person name="Peeters C."/>
        </authorList>
    </citation>
    <scope>NUCLEOTIDE SEQUENCE [LARGE SCALE GENOMIC DNA]</scope>
    <source>
        <strain evidence="6">LMG 22937</strain>
    </source>
</reference>
<dbReference type="Pfam" id="PF03446">
    <property type="entry name" value="NAD_binding_2"/>
    <property type="match status" value="1"/>
</dbReference>
<dbReference type="Gene3D" id="3.40.50.720">
    <property type="entry name" value="NAD(P)-binding Rossmann-like Domain"/>
    <property type="match status" value="1"/>
</dbReference>
<evidence type="ECO:0000313" key="7">
    <source>
        <dbReference type="Proteomes" id="UP000054925"/>
    </source>
</evidence>
<evidence type="ECO:0000256" key="3">
    <source>
        <dbReference type="PIRSR" id="PIRSR000103-1"/>
    </source>
</evidence>
<evidence type="ECO:0000259" key="5">
    <source>
        <dbReference type="Pfam" id="PF14833"/>
    </source>
</evidence>
<dbReference type="InterPro" id="IPR013328">
    <property type="entry name" value="6PGD_dom2"/>
</dbReference>
<dbReference type="Pfam" id="PF14833">
    <property type="entry name" value="NAD_binding_11"/>
    <property type="match status" value="1"/>
</dbReference>
<dbReference type="PANTHER" id="PTHR43060:SF15">
    <property type="entry name" value="3-HYDROXYISOBUTYRATE DEHYDROGENASE-LIKE 1, MITOCHONDRIAL-RELATED"/>
    <property type="match status" value="1"/>
</dbReference>
<keyword evidence="2" id="KW-0520">NAD</keyword>
<dbReference type="InterPro" id="IPR036291">
    <property type="entry name" value="NAD(P)-bd_dom_sf"/>
</dbReference>
<proteinExistence type="predicted"/>
<feature type="domain" description="6-phosphogluconate dehydrogenase NADP-binding" evidence="4">
    <location>
        <begin position="1"/>
        <end position="146"/>
    </location>
</feature>
<dbReference type="GO" id="GO:0016491">
    <property type="term" value="F:oxidoreductase activity"/>
    <property type="evidence" value="ECO:0007669"/>
    <property type="project" value="UniProtKB-KW"/>
</dbReference>
<dbReference type="AlphaFoldDB" id="A0A158J4U9"/>
<evidence type="ECO:0000256" key="1">
    <source>
        <dbReference type="ARBA" id="ARBA00023002"/>
    </source>
</evidence>
<dbReference type="InterPro" id="IPR006115">
    <property type="entry name" value="6PGDH_NADP-bd"/>
</dbReference>
<dbReference type="PANTHER" id="PTHR43060">
    <property type="entry name" value="3-HYDROXYISOBUTYRATE DEHYDROGENASE-LIKE 1, MITOCHONDRIAL-RELATED"/>
    <property type="match status" value="1"/>
</dbReference>
<evidence type="ECO:0000313" key="6">
    <source>
        <dbReference type="EMBL" id="SAL63361.1"/>
    </source>
</evidence>
<dbReference type="SUPFAM" id="SSF51735">
    <property type="entry name" value="NAD(P)-binding Rossmann-fold domains"/>
    <property type="match status" value="1"/>
</dbReference>
<sequence length="285" mass="30239">MALNLLKSGKRLTVSSADTKSYAEFESHGVRTTTQPHELASADVVFLSLPNGEAVSDVLVGEAGIANLMKPGQTIVDTSTIGYGVTLELAHKLRERGIHFIDAPVSGMEARAIDGTLAVMCGGDATALDSVKPFLETFASTIEHMGEVGSGQLAKLVNQLLFDMNCAALAEILPMAAKLGLDPEKTGRIVNSGTGRSYASEFFIPRILQDHFSDGYPMRHAYKDLVSAAELGARAGIPMPVLAAATATFQMALLKGFGDDDKGGMIKVFEDLNGASFRRDATETQ</sequence>
<dbReference type="PIRSF" id="PIRSF000103">
    <property type="entry name" value="HIBADH"/>
    <property type="match status" value="1"/>
</dbReference>
<evidence type="ECO:0000256" key="2">
    <source>
        <dbReference type="ARBA" id="ARBA00023027"/>
    </source>
</evidence>
<dbReference type="Gene3D" id="1.10.1040.10">
    <property type="entry name" value="N-(1-d-carboxylethyl)-l-norvaline Dehydrogenase, domain 2"/>
    <property type="match status" value="1"/>
</dbReference>
<dbReference type="GO" id="GO:0051287">
    <property type="term" value="F:NAD binding"/>
    <property type="evidence" value="ECO:0007669"/>
    <property type="project" value="InterPro"/>
</dbReference>
<dbReference type="InterPro" id="IPR029154">
    <property type="entry name" value="HIBADH-like_NADP-bd"/>
</dbReference>
<organism evidence="6 7">
    <name type="scientific">Caballeronia terrestris</name>
    <dbReference type="NCBI Taxonomy" id="1226301"/>
    <lineage>
        <taxon>Bacteria</taxon>
        <taxon>Pseudomonadati</taxon>
        <taxon>Pseudomonadota</taxon>
        <taxon>Betaproteobacteria</taxon>
        <taxon>Burkholderiales</taxon>
        <taxon>Burkholderiaceae</taxon>
        <taxon>Caballeronia</taxon>
    </lineage>
</organism>
<dbReference type="InterPro" id="IPR008927">
    <property type="entry name" value="6-PGluconate_DH-like_C_sf"/>
</dbReference>
<accession>A0A158J4U9</accession>
<gene>
    <name evidence="6" type="ORF">AWB67_03288</name>
</gene>
<feature type="active site" evidence="3">
    <location>
        <position position="155"/>
    </location>
</feature>
<name>A0A158J4U9_9BURK</name>
<protein>
    <submittedName>
        <fullName evidence="6">2-hydroxy-3-oxopropionate reductase</fullName>
    </submittedName>
</protein>
<dbReference type="SUPFAM" id="SSF48179">
    <property type="entry name" value="6-phosphogluconate dehydrogenase C-terminal domain-like"/>
    <property type="match status" value="1"/>
</dbReference>
<comment type="caution">
    <text evidence="6">The sequence shown here is derived from an EMBL/GenBank/DDBJ whole genome shotgun (WGS) entry which is preliminary data.</text>
</comment>
<feature type="domain" description="3-hydroxyisobutyrate dehydrogenase-like NAD-binding" evidence="5">
    <location>
        <begin position="149"/>
        <end position="268"/>
    </location>
</feature>
<dbReference type="GO" id="GO:0050661">
    <property type="term" value="F:NADP binding"/>
    <property type="evidence" value="ECO:0007669"/>
    <property type="project" value="InterPro"/>
</dbReference>
<evidence type="ECO:0000259" key="4">
    <source>
        <dbReference type="Pfam" id="PF03446"/>
    </source>
</evidence>